<keyword evidence="10" id="KW-1185">Reference proteome</keyword>
<evidence type="ECO:0000256" key="3">
    <source>
        <dbReference type="ARBA" id="ARBA00023295"/>
    </source>
</evidence>
<dbReference type="GO" id="GO:0047782">
    <property type="term" value="F:coniferin beta-glucosidase activity"/>
    <property type="evidence" value="ECO:0007669"/>
    <property type="project" value="UniProtKB-ARBA"/>
</dbReference>
<evidence type="ECO:0000313" key="9">
    <source>
        <dbReference type="Proteomes" id="UP000197138"/>
    </source>
</evidence>
<accession>A0A218XEW2</accession>
<reference evidence="8" key="2">
    <citation type="submission" date="2017-06" db="EMBL/GenBank/DDBJ databases">
        <title>The pomegranate genome and the genomics of punicalagin biosynthesis.</title>
        <authorList>
            <person name="Xu C."/>
        </authorList>
    </citation>
    <scope>NUCLEOTIDE SEQUENCE [LARGE SCALE GENOMIC DNA]</scope>
    <source>
        <tissue evidence="8">Fresh leaf</tissue>
    </source>
</reference>
<dbReference type="Proteomes" id="UP000515151">
    <property type="component" value="Chromosome 4"/>
</dbReference>
<evidence type="ECO:0000256" key="4">
    <source>
        <dbReference type="PROSITE-ProRule" id="PRU10055"/>
    </source>
</evidence>
<keyword evidence="7" id="KW-0732">Signal</keyword>
<keyword evidence="2 6" id="KW-0378">Hydrolase</keyword>
<dbReference type="PANTHER" id="PTHR10353">
    <property type="entry name" value="GLYCOSYL HYDROLASE"/>
    <property type="match status" value="1"/>
</dbReference>
<dbReference type="AlphaFoldDB" id="A0A218XEW2"/>
<keyword evidence="3 6" id="KW-0326">Glycosidase</keyword>
<reference evidence="11" key="4">
    <citation type="submission" date="2025-04" db="UniProtKB">
        <authorList>
            <consortium name="RefSeq"/>
        </authorList>
    </citation>
    <scope>IDENTIFICATION</scope>
    <source>
        <tissue evidence="11">Leaf</tissue>
    </source>
</reference>
<dbReference type="PROSITE" id="PS00653">
    <property type="entry name" value="GLYCOSYL_HYDROL_F1_2"/>
    <property type="match status" value="1"/>
</dbReference>
<evidence type="ECO:0000256" key="5">
    <source>
        <dbReference type="RuleBase" id="RU003690"/>
    </source>
</evidence>
<dbReference type="FunFam" id="3.20.20.80:FF:000020">
    <property type="entry name" value="Beta-glucosidase 12"/>
    <property type="match status" value="1"/>
</dbReference>
<dbReference type="EMBL" id="MTKT01001932">
    <property type="protein sequence ID" value="OWM83487.1"/>
    <property type="molecule type" value="Genomic_DNA"/>
</dbReference>
<gene>
    <name evidence="11" type="primary">LOC116203740</name>
    <name evidence="8" type="ORF">CDL15_Pgr012968</name>
</gene>
<evidence type="ECO:0000256" key="1">
    <source>
        <dbReference type="ARBA" id="ARBA00010838"/>
    </source>
</evidence>
<dbReference type="GeneID" id="116203740"/>
<dbReference type="PANTHER" id="PTHR10353:SF213">
    <property type="entry name" value="BETA-GLUCOSIDASE 45-RELATED"/>
    <property type="match status" value="1"/>
</dbReference>
<evidence type="ECO:0000313" key="10">
    <source>
        <dbReference type="Proteomes" id="UP000515151"/>
    </source>
</evidence>
<dbReference type="InterPro" id="IPR017853">
    <property type="entry name" value="GH"/>
</dbReference>
<dbReference type="GO" id="GO:0005975">
    <property type="term" value="P:carbohydrate metabolic process"/>
    <property type="evidence" value="ECO:0007669"/>
    <property type="project" value="InterPro"/>
</dbReference>
<evidence type="ECO:0000256" key="2">
    <source>
        <dbReference type="ARBA" id="ARBA00022801"/>
    </source>
</evidence>
<feature type="chain" id="PRO_5044569146" evidence="7">
    <location>
        <begin position="26"/>
        <end position="530"/>
    </location>
</feature>
<evidence type="ECO:0000313" key="8">
    <source>
        <dbReference type="EMBL" id="OWM83487.1"/>
    </source>
</evidence>
<feature type="signal peptide" evidence="7">
    <location>
        <begin position="1"/>
        <end position="25"/>
    </location>
</feature>
<evidence type="ECO:0000256" key="6">
    <source>
        <dbReference type="RuleBase" id="RU004468"/>
    </source>
</evidence>
<feature type="active site" description="Nucleophile" evidence="4">
    <location>
        <position position="420"/>
    </location>
</feature>
<dbReference type="OrthoDB" id="65569at2759"/>
<organism evidence="8 9">
    <name type="scientific">Punica granatum</name>
    <name type="common">Pomegranate</name>
    <dbReference type="NCBI Taxonomy" id="22663"/>
    <lineage>
        <taxon>Eukaryota</taxon>
        <taxon>Viridiplantae</taxon>
        <taxon>Streptophyta</taxon>
        <taxon>Embryophyta</taxon>
        <taxon>Tracheophyta</taxon>
        <taxon>Spermatophyta</taxon>
        <taxon>Magnoliopsida</taxon>
        <taxon>eudicotyledons</taxon>
        <taxon>Gunneridae</taxon>
        <taxon>Pentapetalae</taxon>
        <taxon>rosids</taxon>
        <taxon>malvids</taxon>
        <taxon>Myrtales</taxon>
        <taxon>Lythraceae</taxon>
        <taxon>Punica</taxon>
    </lineage>
</organism>
<dbReference type="InterPro" id="IPR033132">
    <property type="entry name" value="GH_1_N_CS"/>
</dbReference>
<name>A0A218XEW2_PUNGR</name>
<evidence type="ECO:0000256" key="7">
    <source>
        <dbReference type="SAM" id="SignalP"/>
    </source>
</evidence>
<dbReference type="Pfam" id="PF00232">
    <property type="entry name" value="Glyco_hydro_1"/>
    <property type="match status" value="1"/>
</dbReference>
<dbReference type="InterPro" id="IPR001360">
    <property type="entry name" value="Glyco_hydro_1"/>
</dbReference>
<comment type="similarity">
    <text evidence="1 5">Belongs to the glycosyl hydrolase 1 family.</text>
</comment>
<dbReference type="PROSITE" id="PS00572">
    <property type="entry name" value="GLYCOSYL_HYDROL_F1_1"/>
    <property type="match status" value="1"/>
</dbReference>
<dbReference type="Gene3D" id="3.20.20.80">
    <property type="entry name" value="Glycosidases"/>
    <property type="match status" value="1"/>
</dbReference>
<protein>
    <submittedName>
        <fullName evidence="11">Beta-glucosidase 46-like</fullName>
    </submittedName>
</protein>
<reference evidence="10" key="3">
    <citation type="journal article" date="2020" name="Plant Biotechnol. J.">
        <title>The pomegranate (Punica granatum L.) draft genome dissects genetic divergence between soft- and hard-seeded cultivars.</title>
        <authorList>
            <person name="Luo X."/>
            <person name="Li H."/>
            <person name="Wu Z."/>
            <person name="Yao W."/>
            <person name="Zhao P."/>
            <person name="Cao D."/>
            <person name="Yu H."/>
            <person name="Li K."/>
            <person name="Poudel K."/>
            <person name="Zhao D."/>
            <person name="Zhang F."/>
            <person name="Xia X."/>
            <person name="Chen L."/>
            <person name="Wang Q."/>
            <person name="Jing D."/>
            <person name="Cao S."/>
        </authorList>
    </citation>
    <scope>NUCLEOTIDE SEQUENCE [LARGE SCALE GENOMIC DNA]</scope>
</reference>
<dbReference type="PRINTS" id="PR00131">
    <property type="entry name" value="GLHYDRLASE1"/>
</dbReference>
<dbReference type="InterPro" id="IPR018120">
    <property type="entry name" value="Glyco_hydro_1_AS"/>
</dbReference>
<evidence type="ECO:0000313" key="11">
    <source>
        <dbReference type="RefSeq" id="XP_031391495.1"/>
    </source>
</evidence>
<dbReference type="SUPFAM" id="SSF51445">
    <property type="entry name" value="(Trans)glycosidases"/>
    <property type="match status" value="1"/>
</dbReference>
<reference evidence="9" key="1">
    <citation type="journal article" date="2017" name="Plant J.">
        <title>The pomegranate (Punica granatum L.) genome and the genomics of punicalagin biosynthesis.</title>
        <authorList>
            <person name="Qin G."/>
            <person name="Xu C."/>
            <person name="Ming R."/>
            <person name="Tang H."/>
            <person name="Guyot R."/>
            <person name="Kramer E.M."/>
            <person name="Hu Y."/>
            <person name="Yi X."/>
            <person name="Qi Y."/>
            <person name="Xu X."/>
            <person name="Gao Z."/>
            <person name="Pan H."/>
            <person name="Jian J."/>
            <person name="Tian Y."/>
            <person name="Yue Z."/>
            <person name="Xu Y."/>
        </authorList>
    </citation>
    <scope>NUCLEOTIDE SEQUENCE [LARGE SCALE GENOMIC DNA]</scope>
    <source>
        <strain evidence="9">cv. Dabenzi</strain>
    </source>
</reference>
<dbReference type="RefSeq" id="XP_031391495.1">
    <property type="nucleotide sequence ID" value="XM_031535635.1"/>
</dbReference>
<sequence>MNMSQLLLSQSVLFFLLCISCSVSPLNLHGDQIIGSSSRPADPSPLPGSFLFGTSSSSYQFEGAYNSDGKGPSNWDVYSHKEGNIIVDGSNGDVAVDHYHRYLEDIGLMVGLGVNSYRFSISWARILPKGRFGGINMDGIDYYNKLIDALLSRGIQPFVTLNHFDIPQELEDRYGGWLSPLSRLDFRYFADICFKYFGDRVKHWITFNEPNLLTILGYRKGEFPPSRCSSQFGNCTTGDSDKEPFIVAHNLILSHAAAAYTYRKKYQKAQKGTIGIVLHAAWFEPISDSVEDKLASERALSFFMNWFLDPIIFGRYPREMVEILGNTLPQFSGKQLEKLRRSGLDFIGVNHYTSHYVQDCLFSDCNEPGKGATWSEGYYWQTSIGQTTNLPWLNIFPEGMEKMVNYIKERYNNTPIYITENGLGELEDPKLRKDVSLQDVKRVEYMEGHLNSLIKAVRNGADVRGYFAWSLLDNFEWNFGYTVRFGLHHVDYKTMMRTPRLSASWYREFITKHKKMHMVTSSDNLEKSWY</sequence>
<proteinExistence type="inferred from homology"/>
<dbReference type="Proteomes" id="UP000197138">
    <property type="component" value="Unassembled WGS sequence"/>
</dbReference>